<gene>
    <name evidence="1" type="ordered locus">STHERM_c22300</name>
</gene>
<dbReference type="RefSeq" id="WP_013314995.1">
    <property type="nucleotide sequence ID" value="NC_014484.1"/>
</dbReference>
<dbReference type="EMBL" id="CP001698">
    <property type="protein sequence ID" value="ADN03157.1"/>
    <property type="molecule type" value="Genomic_DNA"/>
</dbReference>
<sequence length="193" mass="22837">MEDKDYEIRQLVVDENSPLFDRKGMFYKEFPSDLRQVRYFTLLIVQKAPPEIREVNLLEQQISELIINAIKHGNKGDINKKVKVWYRFTPELAHLIVEDEGEGFKNLEKWNEFHRIRTEAFLRQDFDTLEKYISFRTEESDEMDGGNALFAAIEYWNGGMVYNDKRNAVAVLKTFPKRHRGITIEEIQKMASI</sequence>
<dbReference type="Proteomes" id="UP000001296">
    <property type="component" value="Chromosome"/>
</dbReference>
<proteinExistence type="predicted"/>
<accession>E0RRQ3</accession>
<dbReference type="PaxDb" id="665571-STHERM_c22300"/>
<reference key="1">
    <citation type="submission" date="2009-08" db="EMBL/GenBank/DDBJ databases">
        <title>The genome sequence of Spirochaeta thermophila DSM6192.</title>
        <authorList>
            <person name="Angelov A."/>
            <person name="Mientus M."/>
            <person name="Wittenberg S."/>
            <person name="Lehmann R."/>
            <person name="Liesegang H."/>
            <person name="Daniel R."/>
            <person name="Liebl W."/>
        </authorList>
    </citation>
    <scope>NUCLEOTIDE SEQUENCE</scope>
    <source>
        <strain>DSM 6192</strain>
    </source>
</reference>
<dbReference type="KEGG" id="sta:STHERM_c22300"/>
<dbReference type="SUPFAM" id="SSF55874">
    <property type="entry name" value="ATPase domain of HSP90 chaperone/DNA topoisomerase II/histidine kinase"/>
    <property type="match status" value="1"/>
</dbReference>
<dbReference type="eggNOG" id="COG2172">
    <property type="taxonomic scope" value="Bacteria"/>
</dbReference>
<dbReference type="Gene3D" id="3.30.565.10">
    <property type="entry name" value="Histidine kinase-like ATPase, C-terminal domain"/>
    <property type="match status" value="1"/>
</dbReference>
<protein>
    <submittedName>
        <fullName evidence="1">Uncharacterized protein</fullName>
    </submittedName>
</protein>
<evidence type="ECO:0000313" key="1">
    <source>
        <dbReference type="EMBL" id="ADN03157.1"/>
    </source>
</evidence>
<reference evidence="1 2" key="2">
    <citation type="journal article" date="2010" name="J. Bacteriol.">
        <title>Genome sequence of the polysaccharide-degrading, thermophilic anaerobe Spirochaeta thermophila DSM 6192.</title>
        <authorList>
            <person name="Angelov A."/>
            <person name="Liebl S."/>
            <person name="Ballschmiter M."/>
            <person name="Bomeke M."/>
            <person name="Lehmann R."/>
            <person name="Liesegang H."/>
            <person name="Daniel R."/>
            <person name="Liebl W."/>
        </authorList>
    </citation>
    <scope>NUCLEOTIDE SEQUENCE [LARGE SCALE GENOMIC DNA]</scope>
    <source>
        <strain evidence="2">ATCC 49972 / DSM 6192 / RI 19.B1</strain>
    </source>
</reference>
<name>E0RRQ3_WINT6</name>
<dbReference type="AlphaFoldDB" id="E0RRQ3"/>
<dbReference type="InterPro" id="IPR036890">
    <property type="entry name" value="HATPase_C_sf"/>
</dbReference>
<evidence type="ECO:0000313" key="2">
    <source>
        <dbReference type="Proteomes" id="UP000001296"/>
    </source>
</evidence>
<organism evidence="1 2">
    <name type="scientific">Winmispira thermophila (strain ATCC 49972 / DSM 6192 / RI 19.B1)</name>
    <name type="common">Spirochaeta thermophila</name>
    <dbReference type="NCBI Taxonomy" id="665571"/>
    <lineage>
        <taxon>Bacteria</taxon>
        <taxon>Pseudomonadati</taxon>
        <taxon>Spirochaetota</taxon>
        <taxon>Spirochaetia</taxon>
        <taxon>Winmispirales</taxon>
        <taxon>Winmispiraceae</taxon>
        <taxon>Winmispira</taxon>
    </lineage>
</organism>
<dbReference type="HOGENOM" id="CLU_1453807_0_0_12"/>